<organism evidence="6 7">
    <name type="scientific">Phyllosticta capitalensis</name>
    <dbReference type="NCBI Taxonomy" id="121624"/>
    <lineage>
        <taxon>Eukaryota</taxon>
        <taxon>Fungi</taxon>
        <taxon>Dikarya</taxon>
        <taxon>Ascomycota</taxon>
        <taxon>Pezizomycotina</taxon>
        <taxon>Dothideomycetes</taxon>
        <taxon>Dothideomycetes incertae sedis</taxon>
        <taxon>Botryosphaeriales</taxon>
        <taxon>Phyllostictaceae</taxon>
        <taxon>Phyllosticta</taxon>
    </lineage>
</organism>
<feature type="region of interest" description="Disordered" evidence="4">
    <location>
        <begin position="803"/>
        <end position="842"/>
    </location>
</feature>
<dbReference type="Proteomes" id="UP001492380">
    <property type="component" value="Unassembled WGS sequence"/>
</dbReference>
<dbReference type="PROSITE" id="PS00107">
    <property type="entry name" value="PROTEIN_KINASE_ATP"/>
    <property type="match status" value="1"/>
</dbReference>
<protein>
    <submittedName>
        <fullName evidence="6">Kinase-like domain-containing protein</fullName>
    </submittedName>
</protein>
<dbReference type="SUPFAM" id="SSF56112">
    <property type="entry name" value="Protein kinase-like (PK-like)"/>
    <property type="match status" value="1"/>
</dbReference>
<dbReference type="EMBL" id="JBBWRZ010000009">
    <property type="protein sequence ID" value="KAK8228780.1"/>
    <property type="molecule type" value="Genomic_DNA"/>
</dbReference>
<feature type="compositionally biased region" description="Acidic residues" evidence="4">
    <location>
        <begin position="535"/>
        <end position="546"/>
    </location>
</feature>
<dbReference type="InterPro" id="IPR053083">
    <property type="entry name" value="TF_kinase-domain_protein"/>
</dbReference>
<dbReference type="PROSITE" id="PS50011">
    <property type="entry name" value="PROTEIN_KINASE_DOM"/>
    <property type="match status" value="1"/>
</dbReference>
<evidence type="ECO:0000256" key="4">
    <source>
        <dbReference type="SAM" id="MobiDB-lite"/>
    </source>
</evidence>
<proteinExistence type="predicted"/>
<evidence type="ECO:0000259" key="5">
    <source>
        <dbReference type="PROSITE" id="PS50011"/>
    </source>
</evidence>
<feature type="region of interest" description="Disordered" evidence="4">
    <location>
        <begin position="499"/>
        <end position="547"/>
    </location>
</feature>
<keyword evidence="1 3" id="KW-0547">Nucleotide-binding</keyword>
<accession>A0ABR1YFH7</accession>
<feature type="compositionally biased region" description="Acidic residues" evidence="4">
    <location>
        <begin position="618"/>
        <end position="630"/>
    </location>
</feature>
<dbReference type="PANTHER" id="PTHR44305">
    <property type="entry name" value="SI:DKEY-192D15.2-RELATED"/>
    <property type="match status" value="1"/>
</dbReference>
<feature type="domain" description="Protein kinase" evidence="5">
    <location>
        <begin position="228"/>
        <end position="601"/>
    </location>
</feature>
<evidence type="ECO:0000313" key="7">
    <source>
        <dbReference type="Proteomes" id="UP001492380"/>
    </source>
</evidence>
<evidence type="ECO:0000313" key="6">
    <source>
        <dbReference type="EMBL" id="KAK8228780.1"/>
    </source>
</evidence>
<evidence type="ECO:0000256" key="1">
    <source>
        <dbReference type="ARBA" id="ARBA00022741"/>
    </source>
</evidence>
<feature type="compositionally biased region" description="Acidic residues" evidence="4">
    <location>
        <begin position="806"/>
        <end position="819"/>
    </location>
</feature>
<sequence length="975" mass="111939">MSQNEADTPLDVDLQFILDTYDFLTVPDSLENDAAEQRPSDGRSLFQFAVYKAAEAWRLEYEPGYRFTAAERRDLIAVVNSCQEVSQKWRELGRARRAWISKAHEWFPVPWEGLKRKVPPFDVFCNDDEVHYSWQRNPEMKEDEIRKRYRDGHWLEIEGLKEPFTKAEFTKEARRINHAKGYRYAIRNWRPYFFRENNPPYLEQKDYVTDTRYMDKVFRNPRPEGCYWACGATLGEGGFGTALRYDLIENNTVRQKIVVKRDKVHTFSNDYERKVGAMLKDKSPYIVNYLTPGSRAAQGKPGVGYLEYAEGGDLHGIISKYRVQKWVMPEPFCWYLLHCLAEACCVLEKGRPPRLDKGGSVAVDDDDNNWTPMFHFDLKPGNILLNSPAKNPAYWWQRNYPVPMMADLGGLARYPNDRNAKPDAYGIVSDQPKYQYPRRHYLRGISGCGTPGYDPFELKTLDDQAMVNRMRPEDPLPWNQKIRIHTTVYQVGVVVHQAMTKSGNPANGEDNDDSRHRPRKETLPFRRGTTRKSYEEEESTDDDSDGEALQKKLNAKPYSPQGALLPHYSHKLVDLVWKCMAPRAFDRPTPTELWKETSQMMAEIDRMWPDPATNSAEADGDSDDNTNWDELDYRSFDEDTDDGDDPDHDPRAASDYELIREQFADVDPKRVPKLYRAAHAAKWLLDPTTRKFLRGQQRTIRRNQRRSKRREDFFADYEHDIKLYNQRNFYIDAREAEEGRYLREKRRNDAAWWRRWDKMTDAEQDEAIAPHVETWRKTTRWNTDDFGEDAMKNFVRWDKPKRPVYVEEESSGSDEDDDAIDKTDDKETQHEAITPASGKLLHHGPRMLAMPWDGRPVGSRVMRPENYKRWKVDHGHVTSDEESDDELLMDLDINDGDDYDAGNGGNGGGIGNRNRSSGNGGGNNGGRVPVITISSGTGGGDGNGGGRVPVITISSGAGGGGGNGGGRVPVITISD</sequence>
<feature type="binding site" evidence="3">
    <location>
        <position position="260"/>
    </location>
    <ligand>
        <name>ATP</name>
        <dbReference type="ChEBI" id="CHEBI:30616"/>
    </ligand>
</feature>
<keyword evidence="2 3" id="KW-0067">ATP-binding</keyword>
<feature type="region of interest" description="Disordered" evidence="4">
    <location>
        <begin position="902"/>
        <end position="928"/>
    </location>
</feature>
<dbReference type="PANTHER" id="PTHR44305:SF24">
    <property type="entry name" value="TYROSINE-PROTEIN KINASE C03B1.5-RELATED"/>
    <property type="match status" value="1"/>
</dbReference>
<keyword evidence="7" id="KW-1185">Reference proteome</keyword>
<gene>
    <name evidence="6" type="ORF">HDK90DRAFT_336364</name>
</gene>
<dbReference type="SMART" id="SM00220">
    <property type="entry name" value="S_TKc"/>
    <property type="match status" value="1"/>
</dbReference>
<feature type="compositionally biased region" description="Basic and acidic residues" evidence="4">
    <location>
        <begin position="820"/>
        <end position="830"/>
    </location>
</feature>
<dbReference type="InterPro" id="IPR011009">
    <property type="entry name" value="Kinase-like_dom_sf"/>
</dbReference>
<comment type="caution">
    <text evidence="6">The sequence shown here is derived from an EMBL/GenBank/DDBJ whole genome shotgun (WGS) entry which is preliminary data.</text>
</comment>
<evidence type="ECO:0000256" key="2">
    <source>
        <dbReference type="ARBA" id="ARBA00022840"/>
    </source>
</evidence>
<dbReference type="Gene3D" id="1.10.510.10">
    <property type="entry name" value="Transferase(Phosphotransferase) domain 1"/>
    <property type="match status" value="1"/>
</dbReference>
<dbReference type="InterPro" id="IPR008271">
    <property type="entry name" value="Ser/Thr_kinase_AS"/>
</dbReference>
<name>A0ABR1YFH7_9PEZI</name>
<feature type="region of interest" description="Disordered" evidence="4">
    <location>
        <begin position="610"/>
        <end position="653"/>
    </location>
</feature>
<feature type="compositionally biased region" description="Acidic residues" evidence="4">
    <location>
        <begin position="638"/>
        <end position="647"/>
    </location>
</feature>
<dbReference type="PROSITE" id="PS00108">
    <property type="entry name" value="PROTEIN_KINASE_ST"/>
    <property type="match status" value="1"/>
</dbReference>
<reference evidence="6 7" key="1">
    <citation type="submission" date="2024-04" db="EMBL/GenBank/DDBJ databases">
        <title>Phyllosticta paracitricarpa is synonymous to the EU quarantine fungus P. citricarpa based on phylogenomic analyses.</title>
        <authorList>
            <consortium name="Lawrence Berkeley National Laboratory"/>
            <person name="Van Ingen-Buijs V.A."/>
            <person name="Van Westerhoven A.C."/>
            <person name="Haridas S."/>
            <person name="Skiadas P."/>
            <person name="Martin F."/>
            <person name="Groenewald J.Z."/>
            <person name="Crous P.W."/>
            <person name="Seidl M.F."/>
        </authorList>
    </citation>
    <scope>NUCLEOTIDE SEQUENCE [LARGE SCALE GENOMIC DNA]</scope>
    <source>
        <strain evidence="6 7">CBS 123374</strain>
    </source>
</reference>
<feature type="compositionally biased region" description="Gly residues" evidence="4">
    <location>
        <begin position="902"/>
        <end position="911"/>
    </location>
</feature>
<evidence type="ECO:0000256" key="3">
    <source>
        <dbReference type="PROSITE-ProRule" id="PRU10141"/>
    </source>
</evidence>
<dbReference type="InterPro" id="IPR000719">
    <property type="entry name" value="Prot_kinase_dom"/>
</dbReference>
<dbReference type="InterPro" id="IPR017441">
    <property type="entry name" value="Protein_kinase_ATP_BS"/>
</dbReference>